<evidence type="ECO:0000313" key="2">
    <source>
        <dbReference type="Proteomes" id="UP000002408"/>
    </source>
</evidence>
<organism evidence="1 2">
    <name type="scientific">Methanoregula boonei (strain DSM 21154 / JCM 14090 / 6A8)</name>
    <dbReference type="NCBI Taxonomy" id="456442"/>
    <lineage>
        <taxon>Archaea</taxon>
        <taxon>Methanobacteriati</taxon>
        <taxon>Methanobacteriota</taxon>
        <taxon>Stenosarchaea group</taxon>
        <taxon>Methanomicrobia</taxon>
        <taxon>Methanomicrobiales</taxon>
        <taxon>Methanoregulaceae</taxon>
        <taxon>Methanoregula</taxon>
    </lineage>
</organism>
<dbReference type="EMBL" id="CP000780">
    <property type="protein sequence ID" value="ABS54960.1"/>
    <property type="molecule type" value="Genomic_DNA"/>
</dbReference>
<dbReference type="AlphaFoldDB" id="A7I5E9"/>
<accession>A7I5E9</accession>
<dbReference type="KEGG" id="mbn:Mboo_0441"/>
<dbReference type="HOGENOM" id="CLU_2419998_0_0_2"/>
<keyword evidence="2" id="KW-1185">Reference proteome</keyword>
<evidence type="ECO:0000313" key="1">
    <source>
        <dbReference type="EMBL" id="ABS54960.1"/>
    </source>
</evidence>
<dbReference type="Proteomes" id="UP000002408">
    <property type="component" value="Chromosome"/>
</dbReference>
<reference evidence="2" key="1">
    <citation type="journal article" date="2015" name="Microbiology">
        <title>Genome of Methanoregula boonei 6A8 reveals adaptations to oligotrophic peatland environments.</title>
        <authorList>
            <person name="Braeuer S."/>
            <person name="Cadillo-Quiroz H."/>
            <person name="Kyrpides N."/>
            <person name="Woyke T."/>
            <person name="Goodwin L."/>
            <person name="Detter C."/>
            <person name="Podell S."/>
            <person name="Yavitt J.B."/>
            <person name="Zinder S.H."/>
        </authorList>
    </citation>
    <scope>NUCLEOTIDE SEQUENCE [LARGE SCALE GENOMIC DNA]</scope>
    <source>
        <strain evidence="2">DSM 21154 / JCM 14090 / 6A8</strain>
    </source>
</reference>
<protein>
    <submittedName>
        <fullName evidence="1">Uncharacterized protein</fullName>
    </submittedName>
</protein>
<proteinExistence type="predicted"/>
<name>A7I5E9_METB6</name>
<gene>
    <name evidence="1" type="ordered locus">Mboo_0441</name>
</gene>
<sequence length="91" mass="10214">MHRRKPRDNRSVAGKNDQHPDLIRTFFWCHSPVCLSSFACFSFFGPGFSSPHPGAPYRILIREDLARVFAARACAGPDRSVVSFFPASSQE</sequence>